<keyword evidence="12" id="KW-1185">Reference proteome</keyword>
<organism evidence="11 12">
    <name type="scientific">Oceanobacter antarcticus</name>
    <dbReference type="NCBI Taxonomy" id="3133425"/>
    <lineage>
        <taxon>Bacteria</taxon>
        <taxon>Pseudomonadati</taxon>
        <taxon>Pseudomonadota</taxon>
        <taxon>Gammaproteobacteria</taxon>
        <taxon>Oceanospirillales</taxon>
        <taxon>Oceanospirillaceae</taxon>
        <taxon>Oceanobacter</taxon>
    </lineage>
</organism>
<reference evidence="11 12" key="1">
    <citation type="submission" date="2024-03" db="EMBL/GenBank/DDBJ databases">
        <title>High-quality draft genome sequence of Oceanobacter sp. wDCs-4.</title>
        <authorList>
            <person name="Dong C."/>
        </authorList>
    </citation>
    <scope>NUCLEOTIDE SEQUENCE [LARGE SCALE GENOMIC DNA]</scope>
    <source>
        <strain evidence="12">wDCs-4</strain>
    </source>
</reference>
<dbReference type="Proteomes" id="UP001620597">
    <property type="component" value="Unassembled WGS sequence"/>
</dbReference>
<dbReference type="HAMAP" id="MF_00230">
    <property type="entry name" value="CobT"/>
    <property type="match status" value="1"/>
</dbReference>
<dbReference type="NCBIfam" id="NF000996">
    <property type="entry name" value="PRK00105.1"/>
    <property type="match status" value="1"/>
</dbReference>
<evidence type="ECO:0000256" key="7">
    <source>
        <dbReference type="ARBA" id="ARBA00022679"/>
    </source>
</evidence>
<comment type="pathway">
    <text evidence="1 10">Nucleoside biosynthesis; alpha-ribazole biosynthesis; alpha-ribazole from 5,6-dimethylbenzimidazole: step 1/2.</text>
</comment>
<dbReference type="Gene3D" id="1.10.1610.10">
    <property type="match status" value="1"/>
</dbReference>
<dbReference type="NCBIfam" id="TIGR03160">
    <property type="entry name" value="cobT_DBIPRT"/>
    <property type="match status" value="1"/>
</dbReference>
<proteinExistence type="inferred from homology"/>
<dbReference type="CDD" id="cd02439">
    <property type="entry name" value="DMB-PRT_CobT"/>
    <property type="match status" value="1"/>
</dbReference>
<dbReference type="GO" id="GO:0008939">
    <property type="term" value="F:nicotinate-nucleotide-dimethylbenzimidazole phosphoribosyltransferase activity"/>
    <property type="evidence" value="ECO:0007669"/>
    <property type="project" value="UniProtKB-EC"/>
</dbReference>
<feature type="active site" description="Proton acceptor" evidence="10">
    <location>
        <position position="325"/>
    </location>
</feature>
<evidence type="ECO:0000313" key="12">
    <source>
        <dbReference type="Proteomes" id="UP001620597"/>
    </source>
</evidence>
<dbReference type="InterPro" id="IPR017846">
    <property type="entry name" value="Nict_dMeBzImd_PRibTrfase_bact"/>
</dbReference>
<keyword evidence="6 10" id="KW-0328">Glycosyltransferase</keyword>
<dbReference type="Gene3D" id="3.40.50.10210">
    <property type="match status" value="1"/>
</dbReference>
<dbReference type="EMBL" id="JBBKTX010000023">
    <property type="protein sequence ID" value="MFK4754014.1"/>
    <property type="molecule type" value="Genomic_DNA"/>
</dbReference>
<evidence type="ECO:0000256" key="1">
    <source>
        <dbReference type="ARBA" id="ARBA00005049"/>
    </source>
</evidence>
<dbReference type="EC" id="2.4.2.21" evidence="3 10"/>
<evidence type="ECO:0000256" key="2">
    <source>
        <dbReference type="ARBA" id="ARBA00007110"/>
    </source>
</evidence>
<protein>
    <recommendedName>
        <fullName evidence="4 10">Nicotinate-nucleotide--dimethylbenzimidazole phosphoribosyltransferase</fullName>
        <shortName evidence="10">NN:DBI PRT</shortName>
        <ecNumber evidence="3 10">2.4.2.21</ecNumber>
    </recommendedName>
    <alternativeName>
        <fullName evidence="8 10">N(1)-alpha-phosphoribosyltransferase</fullName>
    </alternativeName>
</protein>
<keyword evidence="7 10" id="KW-0808">Transferase</keyword>
<dbReference type="Pfam" id="PF02277">
    <property type="entry name" value="DBI_PRT"/>
    <property type="match status" value="1"/>
</dbReference>
<accession>A0ABW8NM84</accession>
<evidence type="ECO:0000256" key="3">
    <source>
        <dbReference type="ARBA" id="ARBA00011991"/>
    </source>
</evidence>
<dbReference type="InterPro" id="IPR036087">
    <property type="entry name" value="Nict_dMeBzImd_PRibTrfase_sf"/>
</dbReference>
<evidence type="ECO:0000256" key="5">
    <source>
        <dbReference type="ARBA" id="ARBA00022573"/>
    </source>
</evidence>
<dbReference type="RefSeq" id="WP_416206983.1">
    <property type="nucleotide sequence ID" value="NZ_JBBKTX010000023.1"/>
</dbReference>
<keyword evidence="5 10" id="KW-0169">Cobalamin biosynthesis</keyword>
<dbReference type="InterPro" id="IPR003200">
    <property type="entry name" value="Nict_dMeBzImd_PRibTrfase"/>
</dbReference>
<gene>
    <name evidence="10 11" type="primary">cobT</name>
    <name evidence="11" type="ORF">WG929_16505</name>
</gene>
<evidence type="ECO:0000256" key="6">
    <source>
        <dbReference type="ARBA" id="ARBA00022676"/>
    </source>
</evidence>
<evidence type="ECO:0000256" key="10">
    <source>
        <dbReference type="HAMAP-Rule" id="MF_00230"/>
    </source>
</evidence>
<comment type="catalytic activity">
    <reaction evidence="9 10">
        <text>5,6-dimethylbenzimidazole + nicotinate beta-D-ribonucleotide = alpha-ribazole 5'-phosphate + nicotinate + H(+)</text>
        <dbReference type="Rhea" id="RHEA:11196"/>
        <dbReference type="ChEBI" id="CHEBI:15378"/>
        <dbReference type="ChEBI" id="CHEBI:15890"/>
        <dbReference type="ChEBI" id="CHEBI:32544"/>
        <dbReference type="ChEBI" id="CHEBI:57502"/>
        <dbReference type="ChEBI" id="CHEBI:57918"/>
        <dbReference type="EC" id="2.4.2.21"/>
    </reaction>
</comment>
<name>A0ABW8NM84_9GAMM</name>
<evidence type="ECO:0000256" key="8">
    <source>
        <dbReference type="ARBA" id="ARBA00030686"/>
    </source>
</evidence>
<comment type="function">
    <text evidence="10">Catalyzes the synthesis of alpha-ribazole-5'-phosphate from nicotinate mononucleotide (NAMN) and 5,6-dimethylbenzimidazole (DMB).</text>
</comment>
<evidence type="ECO:0000256" key="9">
    <source>
        <dbReference type="ARBA" id="ARBA00047340"/>
    </source>
</evidence>
<evidence type="ECO:0000313" key="11">
    <source>
        <dbReference type="EMBL" id="MFK4754014.1"/>
    </source>
</evidence>
<comment type="caution">
    <text evidence="11">The sequence shown here is derived from an EMBL/GenBank/DDBJ whole genome shotgun (WGS) entry which is preliminary data.</text>
</comment>
<dbReference type="SUPFAM" id="SSF52733">
    <property type="entry name" value="Nicotinate mononucleotide:5,6-dimethylbenzimidazole phosphoribosyltransferase (CobT)"/>
    <property type="match status" value="1"/>
</dbReference>
<sequence length="356" mass="37575">MQAVHFDIQAVGNTWLTHIQQRIDEKTKPLGSLGELEGLAARLAQIQTQTLDGVAAGRISIVRPTMLVFAADHGIAGHPISIAPQTVTEQMVRNFLAGGAAINCFCQANEMALMVIDAGMISPVCSDHPLLLTRRVNAGTDDFSQHAAMTAAQCQQALRYGADVARDQISAGSNVLGFGEMGIGNTSSASAVLALLENIAVDRVVGRGTGINDDQLQLKRELIHQAVQRIRSMHPEVTADIAMQEAGGFEIVQMVGAMLAAAEQRVTILVDGFIVSVAALLACRMAPNCRDYLVFCHQSAESAHGLTLQALNARPLLSLGLRLGEGTGAALALPLLRAAAAFYNDMATFASAGVEV</sequence>
<comment type="similarity">
    <text evidence="2 10">Belongs to the CobT family.</text>
</comment>
<dbReference type="PANTHER" id="PTHR43463">
    <property type="entry name" value="NICOTINATE-NUCLEOTIDE--DIMETHYLBENZIMIDAZOLE PHOSPHORIBOSYLTRANSFERASE"/>
    <property type="match status" value="1"/>
</dbReference>
<dbReference type="InterPro" id="IPR023195">
    <property type="entry name" value="Nict_dMeBzImd_PRibTrfase_N"/>
</dbReference>
<dbReference type="PANTHER" id="PTHR43463:SF1">
    <property type="entry name" value="NICOTINATE-NUCLEOTIDE--DIMETHYLBENZIMIDAZOLE PHOSPHORIBOSYLTRANSFERASE"/>
    <property type="match status" value="1"/>
</dbReference>
<evidence type="ECO:0000256" key="4">
    <source>
        <dbReference type="ARBA" id="ARBA00015486"/>
    </source>
</evidence>